<dbReference type="AlphaFoldDB" id="A0A8S1ACK5"/>
<comment type="caution">
    <text evidence="2">The sequence shown here is derived from an EMBL/GenBank/DDBJ whole genome shotgun (WGS) entry which is preliminary data.</text>
</comment>
<feature type="compositionally biased region" description="Basic and acidic residues" evidence="1">
    <location>
        <begin position="20"/>
        <end position="34"/>
    </location>
</feature>
<reference evidence="2 3" key="1">
    <citation type="submission" date="2020-04" db="EMBL/GenBank/DDBJ databases">
        <authorList>
            <person name="Wallbank WR R."/>
            <person name="Pardo Diaz C."/>
            <person name="Kozak K."/>
            <person name="Martin S."/>
            <person name="Jiggins C."/>
            <person name="Moest M."/>
            <person name="Warren A I."/>
            <person name="Byers J.R.P. K."/>
            <person name="Montejo-Kovacevich G."/>
            <person name="Yen C E."/>
        </authorList>
    </citation>
    <scope>NUCLEOTIDE SEQUENCE [LARGE SCALE GENOMIC DNA]</scope>
</reference>
<evidence type="ECO:0000313" key="3">
    <source>
        <dbReference type="Proteomes" id="UP000494256"/>
    </source>
</evidence>
<accession>A0A8S1ACK5</accession>
<dbReference type="EMBL" id="CADEBD010000312">
    <property type="protein sequence ID" value="CAB3242259.1"/>
    <property type="molecule type" value="Genomic_DNA"/>
</dbReference>
<sequence length="197" mass="23359">METKISVVKPEVAKKKPQLRRNENQKKKQKDLYSAKTLPEKPKCQHNKKAVYKCETLTSNDIFYFHKRFYTHPNKISQDNYILQHLVLNPVKRKRARTNSRNGRTFTKQYFTITKRGKAISRIQPDRIEASFNVKSEKLTDVKKLLEKHFGDAWRELPDLEYYKNVLTQNENLPQQDDDNAVNDDAEYLPDEILDFV</sequence>
<dbReference type="OrthoDB" id="2789670at2759"/>
<name>A0A8S1ACK5_ARCPL</name>
<organism evidence="2 3">
    <name type="scientific">Arctia plantaginis</name>
    <name type="common">Wood tiger moth</name>
    <name type="synonym">Phalaena plantaginis</name>
    <dbReference type="NCBI Taxonomy" id="874455"/>
    <lineage>
        <taxon>Eukaryota</taxon>
        <taxon>Metazoa</taxon>
        <taxon>Ecdysozoa</taxon>
        <taxon>Arthropoda</taxon>
        <taxon>Hexapoda</taxon>
        <taxon>Insecta</taxon>
        <taxon>Pterygota</taxon>
        <taxon>Neoptera</taxon>
        <taxon>Endopterygota</taxon>
        <taxon>Lepidoptera</taxon>
        <taxon>Glossata</taxon>
        <taxon>Ditrysia</taxon>
        <taxon>Noctuoidea</taxon>
        <taxon>Erebidae</taxon>
        <taxon>Arctiinae</taxon>
        <taxon>Arctia</taxon>
    </lineage>
</organism>
<protein>
    <submittedName>
        <fullName evidence="2">Uncharacterized protein</fullName>
    </submittedName>
</protein>
<evidence type="ECO:0000313" key="2">
    <source>
        <dbReference type="EMBL" id="CAB3242259.1"/>
    </source>
</evidence>
<feature type="region of interest" description="Disordered" evidence="1">
    <location>
        <begin position="1"/>
        <end position="34"/>
    </location>
</feature>
<dbReference type="Proteomes" id="UP000494256">
    <property type="component" value="Unassembled WGS sequence"/>
</dbReference>
<evidence type="ECO:0000256" key="1">
    <source>
        <dbReference type="SAM" id="MobiDB-lite"/>
    </source>
</evidence>
<proteinExistence type="predicted"/>
<gene>
    <name evidence="2" type="ORF">APLA_LOCUS9875</name>
</gene>